<gene>
    <name evidence="1" type="ORF">MGWOODY_Mmi2660</name>
</gene>
<organism evidence="1">
    <name type="scientific">hydrothermal vent metagenome</name>
    <dbReference type="NCBI Taxonomy" id="652676"/>
    <lineage>
        <taxon>unclassified sequences</taxon>
        <taxon>metagenomes</taxon>
        <taxon>ecological metagenomes</taxon>
    </lineage>
</organism>
<sequence length="43" mass="4818">MEYTISQIEFSWPSLQVPLNVLTQSSREVRLPQSLGTLIPGDS</sequence>
<dbReference type="AlphaFoldDB" id="A0A160VIK3"/>
<protein>
    <submittedName>
        <fullName evidence="1">Uncharacterized protein</fullName>
    </submittedName>
</protein>
<evidence type="ECO:0000313" key="1">
    <source>
        <dbReference type="EMBL" id="CUV10009.1"/>
    </source>
</evidence>
<name>A0A160VIK3_9ZZZZ</name>
<dbReference type="EMBL" id="FAXC01000341">
    <property type="protein sequence ID" value="CUV10009.1"/>
    <property type="molecule type" value="Genomic_DNA"/>
</dbReference>
<reference evidence="1" key="1">
    <citation type="submission" date="2015-10" db="EMBL/GenBank/DDBJ databases">
        <authorList>
            <person name="Gilbert D.G."/>
        </authorList>
    </citation>
    <scope>NUCLEOTIDE SEQUENCE</scope>
</reference>
<proteinExistence type="predicted"/>
<accession>A0A160VIK3</accession>